<evidence type="ECO:0000256" key="10">
    <source>
        <dbReference type="ARBA" id="ARBA00057335"/>
    </source>
</evidence>
<evidence type="ECO:0000313" key="16">
    <source>
        <dbReference type="Proteomes" id="UP000017836"/>
    </source>
</evidence>
<organism evidence="15 16">
    <name type="scientific">Amborella trichopoda</name>
    <dbReference type="NCBI Taxonomy" id="13333"/>
    <lineage>
        <taxon>Eukaryota</taxon>
        <taxon>Viridiplantae</taxon>
        <taxon>Streptophyta</taxon>
        <taxon>Embryophyta</taxon>
        <taxon>Tracheophyta</taxon>
        <taxon>Spermatophyta</taxon>
        <taxon>Magnoliopsida</taxon>
        <taxon>Amborellales</taxon>
        <taxon>Amborellaceae</taxon>
        <taxon>Amborella</taxon>
    </lineage>
</organism>
<evidence type="ECO:0000256" key="7">
    <source>
        <dbReference type="ARBA" id="ARBA00023157"/>
    </source>
</evidence>
<keyword evidence="8" id="KW-0325">Glycoprotein</keyword>
<dbReference type="FunFam" id="2.160.20.10:FF:000001">
    <property type="entry name" value="Pectinesterase"/>
    <property type="match status" value="1"/>
</dbReference>
<dbReference type="InterPro" id="IPR033131">
    <property type="entry name" value="Pectinesterase_Asp_AS"/>
</dbReference>
<evidence type="ECO:0000256" key="2">
    <source>
        <dbReference type="ARBA" id="ARBA00006027"/>
    </source>
</evidence>
<dbReference type="Gene3D" id="1.20.140.40">
    <property type="entry name" value="Invertase/pectin methylesterase inhibitor family protein"/>
    <property type="match status" value="1"/>
</dbReference>
<dbReference type="InterPro" id="IPR012334">
    <property type="entry name" value="Pectin_lyas_fold"/>
</dbReference>
<evidence type="ECO:0000256" key="1">
    <source>
        <dbReference type="ARBA" id="ARBA00005184"/>
    </source>
</evidence>
<dbReference type="PANTHER" id="PTHR31707">
    <property type="entry name" value="PECTINESTERASE"/>
    <property type="match status" value="1"/>
</dbReference>
<dbReference type="PROSITE" id="PS00503">
    <property type="entry name" value="PECTINESTERASE_2"/>
    <property type="match status" value="1"/>
</dbReference>
<keyword evidence="13" id="KW-1133">Transmembrane helix</keyword>
<comment type="catalytic activity">
    <reaction evidence="9 12">
        <text>[(1-&gt;4)-alpha-D-galacturonosyl methyl ester](n) + n H2O = [(1-&gt;4)-alpha-D-galacturonosyl](n) + n methanol + n H(+)</text>
        <dbReference type="Rhea" id="RHEA:22380"/>
        <dbReference type="Rhea" id="RHEA-COMP:14570"/>
        <dbReference type="Rhea" id="RHEA-COMP:14573"/>
        <dbReference type="ChEBI" id="CHEBI:15377"/>
        <dbReference type="ChEBI" id="CHEBI:15378"/>
        <dbReference type="ChEBI" id="CHEBI:17790"/>
        <dbReference type="ChEBI" id="CHEBI:140522"/>
        <dbReference type="ChEBI" id="CHEBI:140523"/>
        <dbReference type="EC" id="3.1.1.11"/>
    </reaction>
</comment>
<dbReference type="eggNOG" id="ENOG502RA2Q">
    <property type="taxonomic scope" value="Eukaryota"/>
</dbReference>
<comment type="pathway">
    <text evidence="1 12">Glycan metabolism; pectin degradation; 2-dehydro-3-deoxy-D-gluconate from pectin: step 1/5.</text>
</comment>
<evidence type="ECO:0000256" key="6">
    <source>
        <dbReference type="ARBA" id="ARBA00023085"/>
    </source>
</evidence>
<evidence type="ECO:0000256" key="11">
    <source>
        <dbReference type="PROSITE-ProRule" id="PRU10040"/>
    </source>
</evidence>
<keyword evidence="13" id="KW-0472">Membrane</keyword>
<dbReference type="InterPro" id="IPR000070">
    <property type="entry name" value="Pectinesterase_cat"/>
</dbReference>
<feature type="active site" evidence="11">
    <location>
        <position position="467"/>
    </location>
</feature>
<dbReference type="AlphaFoldDB" id="W1NJR3"/>
<dbReference type="GO" id="GO:0042545">
    <property type="term" value="P:cell wall modification"/>
    <property type="evidence" value="ECO:0007669"/>
    <property type="project" value="UniProtKB-UniRule"/>
</dbReference>
<dbReference type="UniPathway" id="UPA00545">
    <property type="reaction ID" value="UER00823"/>
</dbReference>
<dbReference type="Proteomes" id="UP000017836">
    <property type="component" value="Unassembled WGS sequence"/>
</dbReference>
<keyword evidence="13" id="KW-0812">Transmembrane</keyword>
<dbReference type="STRING" id="13333.W1NJR3"/>
<dbReference type="OMA" id="DKHKWNV"/>
<evidence type="ECO:0000256" key="4">
    <source>
        <dbReference type="ARBA" id="ARBA00013229"/>
    </source>
</evidence>
<evidence type="ECO:0000256" key="5">
    <source>
        <dbReference type="ARBA" id="ARBA00022801"/>
    </source>
</evidence>
<dbReference type="SUPFAM" id="SSF101148">
    <property type="entry name" value="Plant invertase/pectin methylesterase inhibitor"/>
    <property type="match status" value="1"/>
</dbReference>
<evidence type="ECO:0000256" key="3">
    <source>
        <dbReference type="ARBA" id="ARBA00007786"/>
    </source>
</evidence>
<sequence length="659" mass="71999">MNSFKGAVNSFKGGINSFKGYGKVNEDLEAKRQYQRKTRKRIAIIALSSVVLIVIIVAAIIGVSRKQGQNGQNARAENLPATAKSIKAVCSVTKNPTSCFSSLSQAADPNQIDPEDIFKLSLKVSMNELEKASTIPAKLGEKVNDKRALAAIKDCSELIADAIDQLNNSLSAMVDDSGHLKLAGKVEDLRTWLSAAITDQETCFDGFENVSGPYLHQLQASLKNATEFTSNSLAIAGKIMDIVSSLGFQLHRRRLLGFSGNSPVNNRRLLDFSGEFPSENSFSGDLAANNKVPGDFPEWISAKDRRFLQGTDPRSSADAVVAQDGSGKFTTIQSAIDSVPKKNEGRFVIYVKKGRYLENVVVDKSKWNIMLIGDGKDVTVVSGSRNFVDGTPTFSTATFAAVGRGFIAQDMGFENTAGPQKHQAVAIRVGSDRSAFLRCKFIGFQDTLYAHSQRQFYRECFISGTVDFIFGNSAVVFQNCEIQSRQPLDNQKNTITAQGKTDPEQNSGISIQGCQLTAETSLTAPTFLGRPWKPYSTTVVMKSVIGAFLNPAGWLPWVGDSAPETIFYGEYLNTGAGSNVTGRVNWVGYQKALSPNDASRFTVGSFLQGAEWLSTTQAWELYGIGLNLIRFRWNGWHTWFVNVLGMGLEFGLRNGYQIV</sequence>
<dbReference type="EC" id="3.1.1.11" evidence="4 12"/>
<dbReference type="InterPro" id="IPR035513">
    <property type="entry name" value="Invertase/methylesterase_inhib"/>
</dbReference>
<keyword evidence="5 12" id="KW-0378">Hydrolase</keyword>
<evidence type="ECO:0000256" key="13">
    <source>
        <dbReference type="SAM" id="Phobius"/>
    </source>
</evidence>
<evidence type="ECO:0000313" key="15">
    <source>
        <dbReference type="EMBL" id="ERM96027.1"/>
    </source>
</evidence>
<dbReference type="SMART" id="SM00856">
    <property type="entry name" value="PMEI"/>
    <property type="match status" value="1"/>
</dbReference>
<dbReference type="GO" id="GO:0030599">
    <property type="term" value="F:pectinesterase activity"/>
    <property type="evidence" value="ECO:0000318"/>
    <property type="project" value="GO_Central"/>
</dbReference>
<dbReference type="InterPro" id="IPR006501">
    <property type="entry name" value="Pectinesterase_inhib_dom"/>
</dbReference>
<evidence type="ECO:0000256" key="8">
    <source>
        <dbReference type="ARBA" id="ARBA00023180"/>
    </source>
</evidence>
<evidence type="ECO:0000256" key="9">
    <source>
        <dbReference type="ARBA" id="ARBA00047928"/>
    </source>
</evidence>
<comment type="function">
    <text evidence="10">Acts in the modification of cell walls via demethylesterification of cell wall pectin.</text>
</comment>
<evidence type="ECO:0000256" key="12">
    <source>
        <dbReference type="RuleBase" id="RU000589"/>
    </source>
</evidence>
<dbReference type="Gene3D" id="2.160.20.10">
    <property type="entry name" value="Single-stranded right-handed beta-helix, Pectin lyase-like"/>
    <property type="match status" value="1"/>
</dbReference>
<gene>
    <name evidence="15" type="ORF">AMTR_s00129p00070300</name>
</gene>
<feature type="domain" description="Pectinesterase inhibitor" evidence="14">
    <location>
        <begin position="81"/>
        <end position="235"/>
    </location>
</feature>
<dbReference type="CDD" id="cd15798">
    <property type="entry name" value="PMEI-like_3"/>
    <property type="match status" value="1"/>
</dbReference>
<accession>W1NJR3</accession>
<dbReference type="Gramene" id="ERM96027">
    <property type="protein sequence ID" value="ERM96027"/>
    <property type="gene ID" value="AMTR_s00129p00070300"/>
</dbReference>
<comment type="similarity">
    <text evidence="2">In the N-terminal section; belongs to the PMEI family.</text>
</comment>
<name>W1NJR3_AMBTC</name>
<dbReference type="HOGENOM" id="CLU_012243_9_1_1"/>
<dbReference type="Pfam" id="PF01095">
    <property type="entry name" value="Pectinesterase"/>
    <property type="match status" value="1"/>
</dbReference>
<comment type="similarity">
    <text evidence="3">In the C-terminal section; belongs to the pectinesterase family.</text>
</comment>
<dbReference type="InterPro" id="IPR011050">
    <property type="entry name" value="Pectin_lyase_fold/virulence"/>
</dbReference>
<dbReference type="Pfam" id="PF04043">
    <property type="entry name" value="PMEI"/>
    <property type="match status" value="1"/>
</dbReference>
<keyword evidence="16" id="KW-1185">Reference proteome</keyword>
<dbReference type="GO" id="GO:0045490">
    <property type="term" value="P:pectin catabolic process"/>
    <property type="evidence" value="ECO:0007669"/>
    <property type="project" value="UniProtKB-UniRule"/>
</dbReference>
<dbReference type="FunFam" id="1.20.140.40:FF:000001">
    <property type="entry name" value="Pectinesterase"/>
    <property type="match status" value="1"/>
</dbReference>
<keyword evidence="7" id="KW-1015">Disulfide bond</keyword>
<keyword evidence="6 12" id="KW-0063">Aspartyl esterase</keyword>
<evidence type="ECO:0000259" key="14">
    <source>
        <dbReference type="SMART" id="SM00856"/>
    </source>
</evidence>
<dbReference type="SUPFAM" id="SSF51126">
    <property type="entry name" value="Pectin lyase-like"/>
    <property type="match status" value="1"/>
</dbReference>
<dbReference type="NCBIfam" id="TIGR01614">
    <property type="entry name" value="PME_inhib"/>
    <property type="match status" value="1"/>
</dbReference>
<protein>
    <recommendedName>
        <fullName evidence="4 12">Pectinesterase</fullName>
        <ecNumber evidence="4 12">3.1.1.11</ecNumber>
    </recommendedName>
</protein>
<proteinExistence type="inferred from homology"/>
<reference evidence="16" key="1">
    <citation type="journal article" date="2013" name="Science">
        <title>The Amborella genome and the evolution of flowering plants.</title>
        <authorList>
            <consortium name="Amborella Genome Project"/>
        </authorList>
    </citation>
    <scope>NUCLEOTIDE SEQUENCE [LARGE SCALE GENOMIC DNA]</scope>
</reference>
<feature type="transmembrane region" description="Helical" evidence="13">
    <location>
        <begin position="42"/>
        <end position="63"/>
    </location>
</feature>
<dbReference type="GO" id="GO:0046910">
    <property type="term" value="F:pectinesterase inhibitor activity"/>
    <property type="evidence" value="ECO:0000318"/>
    <property type="project" value="GO_Central"/>
</dbReference>
<dbReference type="EMBL" id="KI397331">
    <property type="protein sequence ID" value="ERM96027.1"/>
    <property type="molecule type" value="Genomic_DNA"/>
</dbReference>